<dbReference type="VEuPathDB" id="PiroplasmaDB:BOVATA_015050"/>
<reference evidence="2 3" key="1">
    <citation type="journal article" date="2017" name="BMC Genomics">
        <title>Whole-genome assembly of Babesia ovata and comparative genomics between closely related pathogens.</title>
        <authorList>
            <person name="Yamagishi J."/>
            <person name="Asada M."/>
            <person name="Hakimi H."/>
            <person name="Tanaka T.Q."/>
            <person name="Sugimoto C."/>
            <person name="Kawazu S."/>
        </authorList>
    </citation>
    <scope>NUCLEOTIDE SEQUENCE [LARGE SCALE GENOMIC DNA]</scope>
    <source>
        <strain evidence="2 3">Miyake</strain>
    </source>
</reference>
<dbReference type="AlphaFoldDB" id="A0A2H6KAJ1"/>
<dbReference type="RefSeq" id="XP_028866255.1">
    <property type="nucleotide sequence ID" value="XM_029010422.1"/>
</dbReference>
<accession>A0A2H6KAJ1</accession>
<comment type="caution">
    <text evidence="2">The sequence shown here is derived from an EMBL/GenBank/DDBJ whole genome shotgun (WGS) entry which is preliminary data.</text>
</comment>
<proteinExistence type="predicted"/>
<evidence type="ECO:0000256" key="1">
    <source>
        <dbReference type="SAM" id="MobiDB-lite"/>
    </source>
</evidence>
<organism evidence="2 3">
    <name type="scientific">Babesia ovata</name>
    <dbReference type="NCBI Taxonomy" id="189622"/>
    <lineage>
        <taxon>Eukaryota</taxon>
        <taxon>Sar</taxon>
        <taxon>Alveolata</taxon>
        <taxon>Apicomplexa</taxon>
        <taxon>Aconoidasida</taxon>
        <taxon>Piroplasmida</taxon>
        <taxon>Babesiidae</taxon>
        <taxon>Babesia</taxon>
    </lineage>
</organism>
<feature type="region of interest" description="Disordered" evidence="1">
    <location>
        <begin position="348"/>
        <end position="369"/>
    </location>
</feature>
<dbReference type="Proteomes" id="UP000236319">
    <property type="component" value="Unassembled WGS sequence"/>
</dbReference>
<gene>
    <name evidence="2" type="ORF">BOVATA_015050</name>
</gene>
<evidence type="ECO:0000313" key="2">
    <source>
        <dbReference type="EMBL" id="GBE60012.1"/>
    </source>
</evidence>
<evidence type="ECO:0000313" key="3">
    <source>
        <dbReference type="Proteomes" id="UP000236319"/>
    </source>
</evidence>
<sequence length="396" mass="43475">MDTSLKTDLMTVRDNIKRDIWNKIVEFKVDKLDDLVKRDLGTLKKKISDLANDGGAKLAESHLKLLHEAKEKTSNLDPVVEKIQDETNVNLEKNFTSHIQNPLSTKVQAVNEAIGTLGGNFKNGDMKTFAEIFGHIKNKVAAIRGTPKKGRHNGSGLEGIVSGLQNYARVIGQNVETSTVSGWVRDIVNGNVLVGGWIEEYVTENGNNFKDRTLSKDNEKAAKVKTVIQNKIQELVKGVNPKPTGKSGIGETLKEIHTFHEAVSKMIKTDLDPKTKADEIAGKVKSDVYYAGENTNGELLQSAIRHTLAQLPVLVKNFDNELKTFAAEGNAGFSKLDDALKVTKDLDSQLGDATNPSQPDPSGPNISPAQVVDKRLGEVRNEVGRSENNFREIFIN</sequence>
<dbReference type="GeneID" id="39873782"/>
<protein>
    <submittedName>
        <fullName evidence="2">Extracellular matrix-binding ebh, putative</fullName>
    </submittedName>
</protein>
<keyword evidence="3" id="KW-1185">Reference proteome</keyword>
<name>A0A2H6KAJ1_9APIC</name>
<dbReference type="EMBL" id="BDSA01000002">
    <property type="protein sequence ID" value="GBE60012.1"/>
    <property type="molecule type" value="Genomic_DNA"/>
</dbReference>